<keyword evidence="2" id="KW-1185">Reference proteome</keyword>
<protein>
    <submittedName>
        <fullName evidence="1">Uncharacterized protein</fullName>
    </submittedName>
</protein>
<accession>A0A2P4WZ21</accession>
<dbReference type="EMBL" id="NCKW01020210">
    <property type="protein sequence ID" value="POM58551.1"/>
    <property type="molecule type" value="Genomic_DNA"/>
</dbReference>
<comment type="caution">
    <text evidence="1">The sequence shown here is derived from an EMBL/GenBank/DDBJ whole genome shotgun (WGS) entry which is preliminary data.</text>
</comment>
<evidence type="ECO:0000313" key="2">
    <source>
        <dbReference type="Proteomes" id="UP000237271"/>
    </source>
</evidence>
<feature type="non-terminal residue" evidence="1">
    <location>
        <position position="97"/>
    </location>
</feature>
<organism evidence="1 2">
    <name type="scientific">Phytophthora palmivora</name>
    <dbReference type="NCBI Taxonomy" id="4796"/>
    <lineage>
        <taxon>Eukaryota</taxon>
        <taxon>Sar</taxon>
        <taxon>Stramenopiles</taxon>
        <taxon>Oomycota</taxon>
        <taxon>Peronosporomycetes</taxon>
        <taxon>Peronosporales</taxon>
        <taxon>Peronosporaceae</taxon>
        <taxon>Phytophthora</taxon>
    </lineage>
</organism>
<sequence>MVGENRYSSYFKIIFFKLKRMDQHPIGMMEASATLSLTITEATLQCCSVRFSWDDCVTRLESTLDLLAPLMRILGNVEDVSYVLNEAVITPEYLIGE</sequence>
<name>A0A2P4WZ21_9STRA</name>
<proteinExistence type="predicted"/>
<evidence type="ECO:0000313" key="1">
    <source>
        <dbReference type="EMBL" id="POM58551.1"/>
    </source>
</evidence>
<dbReference type="OrthoDB" id="109488at2759"/>
<dbReference type="Proteomes" id="UP000237271">
    <property type="component" value="Unassembled WGS sequence"/>
</dbReference>
<gene>
    <name evidence="1" type="ORF">PHPALM_36792</name>
</gene>
<reference evidence="1 2" key="1">
    <citation type="journal article" date="2017" name="Genome Biol. Evol.">
        <title>Phytophthora megakarya and P. palmivora, closely related causal agents of cacao black pod rot, underwent increases in genome sizes and gene numbers by different mechanisms.</title>
        <authorList>
            <person name="Ali S.S."/>
            <person name="Shao J."/>
            <person name="Lary D.J."/>
            <person name="Kronmiller B."/>
            <person name="Shen D."/>
            <person name="Strem M.D."/>
            <person name="Amoako-Attah I."/>
            <person name="Akrofi A.Y."/>
            <person name="Begoude B.A."/>
            <person name="Ten Hoopen G.M."/>
            <person name="Coulibaly K."/>
            <person name="Kebe B.I."/>
            <person name="Melnick R.L."/>
            <person name="Guiltinan M.J."/>
            <person name="Tyler B.M."/>
            <person name="Meinhardt L.W."/>
            <person name="Bailey B.A."/>
        </authorList>
    </citation>
    <scope>NUCLEOTIDE SEQUENCE [LARGE SCALE GENOMIC DNA]</scope>
    <source>
        <strain evidence="2">sbr112.9</strain>
    </source>
</reference>
<dbReference type="AlphaFoldDB" id="A0A2P4WZ21"/>